<keyword evidence="3" id="KW-0998">Cell outer membrane</keyword>
<accession>A0A1V9EQ72</accession>
<name>A0A1V9EQ72_9BACT</name>
<keyword evidence="6" id="KW-1185">Reference proteome</keyword>
<reference evidence="6" key="1">
    <citation type="submission" date="2016-04" db="EMBL/GenBank/DDBJ databases">
        <authorList>
            <person name="Chen L."/>
            <person name="Zhuang W."/>
            <person name="Wang G."/>
        </authorList>
    </citation>
    <scope>NUCLEOTIDE SEQUENCE [LARGE SCALE GENOMIC DNA]</scope>
    <source>
        <strain evidence="6">17621</strain>
    </source>
</reference>
<dbReference type="Gene3D" id="2.170.130.10">
    <property type="entry name" value="TonB-dependent receptor, plug domain"/>
    <property type="match status" value="1"/>
</dbReference>
<dbReference type="NCBIfam" id="TIGR04057">
    <property type="entry name" value="SusC_RagA_signa"/>
    <property type="match status" value="1"/>
</dbReference>
<feature type="domain" description="TonB-dependent receptor plug" evidence="4">
    <location>
        <begin position="204"/>
        <end position="297"/>
    </location>
</feature>
<dbReference type="RefSeq" id="WP_165758927.1">
    <property type="nucleotide sequence ID" value="NZ_FOCZ01000004.1"/>
</dbReference>
<evidence type="ECO:0000313" key="5">
    <source>
        <dbReference type="EMBL" id="OQP48035.1"/>
    </source>
</evidence>
<evidence type="ECO:0000256" key="3">
    <source>
        <dbReference type="ARBA" id="ARBA00023237"/>
    </source>
</evidence>
<dbReference type="InterPro" id="IPR023996">
    <property type="entry name" value="TonB-dep_OMP_SusC/RagA"/>
</dbReference>
<dbReference type="NCBIfam" id="TIGR04056">
    <property type="entry name" value="OMP_RagA_SusC"/>
    <property type="match status" value="1"/>
</dbReference>
<evidence type="ECO:0000313" key="6">
    <source>
        <dbReference type="Proteomes" id="UP000192610"/>
    </source>
</evidence>
<dbReference type="InterPro" id="IPR008969">
    <property type="entry name" value="CarboxyPept-like_regulatory"/>
</dbReference>
<dbReference type="Proteomes" id="UP000192610">
    <property type="component" value="Unassembled WGS sequence"/>
</dbReference>
<keyword evidence="2" id="KW-0472">Membrane</keyword>
<gene>
    <name evidence="5" type="ORF">A4H97_29810</name>
</gene>
<comment type="subcellular location">
    <subcellularLocation>
        <location evidence="1">Cell outer membrane</location>
    </subcellularLocation>
</comment>
<dbReference type="InterPro" id="IPR036942">
    <property type="entry name" value="Beta-barrel_TonB_sf"/>
</dbReference>
<evidence type="ECO:0000256" key="1">
    <source>
        <dbReference type="ARBA" id="ARBA00004442"/>
    </source>
</evidence>
<dbReference type="SUPFAM" id="SSF49464">
    <property type="entry name" value="Carboxypeptidase regulatory domain-like"/>
    <property type="match status" value="1"/>
</dbReference>
<dbReference type="STRING" id="354355.SAMN05660816_02362"/>
<comment type="caution">
    <text evidence="5">The sequence shown here is derived from an EMBL/GenBank/DDBJ whole genome shotgun (WGS) entry which is preliminary data.</text>
</comment>
<protein>
    <recommendedName>
        <fullName evidence="4">TonB-dependent receptor plug domain-containing protein</fullName>
    </recommendedName>
</protein>
<proteinExistence type="predicted"/>
<dbReference type="AlphaFoldDB" id="A0A1V9EQ72"/>
<dbReference type="InterPro" id="IPR012910">
    <property type="entry name" value="Plug_dom"/>
</dbReference>
<dbReference type="InterPro" id="IPR037066">
    <property type="entry name" value="Plug_dom_sf"/>
</dbReference>
<dbReference type="Pfam" id="PF07715">
    <property type="entry name" value="Plug"/>
    <property type="match status" value="1"/>
</dbReference>
<evidence type="ECO:0000259" key="4">
    <source>
        <dbReference type="Pfam" id="PF07715"/>
    </source>
</evidence>
<dbReference type="GO" id="GO:0009279">
    <property type="term" value="C:cell outer membrane"/>
    <property type="evidence" value="ECO:0007669"/>
    <property type="project" value="UniProtKB-SubCell"/>
</dbReference>
<dbReference type="Pfam" id="PF13715">
    <property type="entry name" value="CarbopepD_reg_2"/>
    <property type="match status" value="1"/>
</dbReference>
<evidence type="ECO:0000256" key="2">
    <source>
        <dbReference type="ARBA" id="ARBA00023136"/>
    </source>
</evidence>
<organism evidence="5 6">
    <name type="scientific">Niastella yeongjuensis</name>
    <dbReference type="NCBI Taxonomy" id="354355"/>
    <lineage>
        <taxon>Bacteria</taxon>
        <taxon>Pseudomonadati</taxon>
        <taxon>Bacteroidota</taxon>
        <taxon>Chitinophagia</taxon>
        <taxon>Chitinophagales</taxon>
        <taxon>Chitinophagaceae</taxon>
        <taxon>Niastella</taxon>
    </lineage>
</organism>
<dbReference type="EMBL" id="LVXG01000018">
    <property type="protein sequence ID" value="OQP48035.1"/>
    <property type="molecule type" value="Genomic_DNA"/>
</dbReference>
<dbReference type="Gene3D" id="2.40.170.20">
    <property type="entry name" value="TonB-dependent receptor, beta-barrel domain"/>
    <property type="match status" value="1"/>
</dbReference>
<dbReference type="InterPro" id="IPR023997">
    <property type="entry name" value="TonB-dep_OMP_SusC/RagA_CS"/>
</dbReference>
<sequence length="1121" mass="127012">MLFFLLPCLQGLSQSIQPGQEDKRFTLSYNKVPFIQIIKDICNRYDYVFVARANVIPNESVSLHVKDATLQQVFEALCARVPVTIHIISNMLCIVRKKGEGVVTDMNKNRISGASVTNCRTGKGVHTDSSGRFSLEDVEPHDTLLVTHVSYVPTRYLVKDQPIININLIKDVNVLPLVAVYSTGYQDIPVEQATGSFRQANIQQAAAPSYFNLQESFANNLSGYLPELKTTTGPHLNIGSLRGRNTLISNAQALVLVDDFPFYGDLYMLNPDDIESITVAKDAASTAIYGTRAANGIILLNTKKANWKQPLRISFNNVVTVNSRSDINYTPTIRPGDFVSLEEKLFYENYFSPAMRQNAAISPVAETMLNYETGRITNEEKEARLNVLRSHDVRSDIKKYFYQPGLTQRSGIQVSGYRDSLAFFGSMSNGTASFNERGNSHIRTTMLGNLQYRNKKWSVATGLFYSGNIIRNNFVSPPAGPAYLSLADSEGTPLSIPYLYSNKFVDTAGSNALLDWHYRPLQELHNADSVSRYHYTMANTKISYQLTPSWQVQGLYQFGLLGLNQRTVYNLETFYARNLINNFTQINPQGIERPIPLAPIQDLHETITRINNWRLQSNYHHRWEKLELTVIGGIESQNTRSSIDSRRIYGADAPEGERDLNYQAFYPQYWKPGLRIQIPYIGVHSDSADYYFSYFGNAFYTWSKQVTFSLSFRQDRSNRFGMNINREFTPLWSEGILLHLNKFLFFPASFPYISLRATIGKTGNDGLKTSWSTTIRQMNDPATNLPLAYIDNPGNPNLSFEELLTLNIGLDVKTRDRRIQLSLDAYRKKAHNLLSYSMANPTSGVSLVKSNSGRLNGFGIDANVHTINIQGPLTWETNGWLSYTTNKVQSRELSLSEAWQYTDPSTYVPRKGYPVEAIFAFRSGGLDGKGDPVGYEDGYRSKNYLNILSADPRTLRYIGSATPTLFGCITNTLQYGRFLLSFQLAYKLKYYIRRASLFVSDLDQGIVHSDYYKRWQQPGDELYTTVPALEFNFDALREQFYKYSETLIERGDHIRLQNLQLSYNWGNKGLSALKLTRLEMGITANNLGIIWRANTKKLDPDVVAGMPPVPRSMTFSFKAHF</sequence>
<dbReference type="SUPFAM" id="SSF56935">
    <property type="entry name" value="Porins"/>
    <property type="match status" value="1"/>
</dbReference>